<evidence type="ECO:0000313" key="2">
    <source>
        <dbReference type="Proteomes" id="UP000789702"/>
    </source>
</evidence>
<dbReference type="Proteomes" id="UP000789702">
    <property type="component" value="Unassembled WGS sequence"/>
</dbReference>
<protein>
    <submittedName>
        <fullName evidence="1">9200_t:CDS:1</fullName>
    </submittedName>
</protein>
<name>A0ACA9K506_9GLOM</name>
<reference evidence="1" key="1">
    <citation type="submission" date="2021-06" db="EMBL/GenBank/DDBJ databases">
        <authorList>
            <person name="Kallberg Y."/>
            <person name="Tangrot J."/>
            <person name="Rosling A."/>
        </authorList>
    </citation>
    <scope>NUCLEOTIDE SEQUENCE</scope>
    <source>
        <strain evidence="1">IL203A</strain>
    </source>
</reference>
<proteinExistence type="predicted"/>
<organism evidence="1 2">
    <name type="scientific">Dentiscutata heterogama</name>
    <dbReference type="NCBI Taxonomy" id="1316150"/>
    <lineage>
        <taxon>Eukaryota</taxon>
        <taxon>Fungi</taxon>
        <taxon>Fungi incertae sedis</taxon>
        <taxon>Mucoromycota</taxon>
        <taxon>Glomeromycotina</taxon>
        <taxon>Glomeromycetes</taxon>
        <taxon>Diversisporales</taxon>
        <taxon>Gigasporaceae</taxon>
        <taxon>Dentiscutata</taxon>
    </lineage>
</organism>
<gene>
    <name evidence="1" type="ORF">DHETER_LOCUS901</name>
</gene>
<accession>A0ACA9K506</accession>
<dbReference type="EMBL" id="CAJVPU010000502">
    <property type="protein sequence ID" value="CAG8452501.1"/>
    <property type="molecule type" value="Genomic_DNA"/>
</dbReference>
<comment type="caution">
    <text evidence="1">The sequence shown here is derived from an EMBL/GenBank/DDBJ whole genome shotgun (WGS) entry which is preliminary data.</text>
</comment>
<keyword evidence="2" id="KW-1185">Reference proteome</keyword>
<sequence>MNYFFLRYRFTSFSTITCRAFSEITSQKNGLRASANVLKCDTTLKKASSKDVASVATLPPLPQIPQKYCRSRFEEGDMVLLRDTQKRIKSSRVFLIGPLKIGNKKEIPGGILDHTNIIGKSIRDIVKTNKDKSYTIHFPTLDEYVVMIPRLMTPIYPKDANTIVALLDLHPYSRIMEAGTGNGSLTLYLARSLYPTGHLHSIDINRDASIKARENIAHFSRGIYSDYVSFSIGQCSKILNSMDITLSMYDGVALDMPEPWNELPSIVPRLKIDRYIVCYLPNMTQVLELIKQIKYHKIALATEQVLEIQWRPWNVRATVIRDRMGDENFSVKQLTLNDEIPDQALGHICRPSHEPTGHTAFLHQNLKPWYLGSKKQNYIYPIKKDVVSTLMSYLGVRNQESPTVQDT</sequence>
<evidence type="ECO:0000313" key="1">
    <source>
        <dbReference type="EMBL" id="CAG8452501.1"/>
    </source>
</evidence>